<proteinExistence type="predicted"/>
<gene>
    <name evidence="1" type="ORF">QYM36_006000</name>
</gene>
<accession>A0AA88LEQ8</accession>
<name>A0AA88LEQ8_ARTSF</name>
<dbReference type="AlphaFoldDB" id="A0AA88LEQ8"/>
<reference evidence="1" key="1">
    <citation type="submission" date="2023-07" db="EMBL/GenBank/DDBJ databases">
        <title>Chromosome-level genome assembly of Artemia franciscana.</title>
        <authorList>
            <person name="Jo E."/>
        </authorList>
    </citation>
    <scope>NUCLEOTIDE SEQUENCE</scope>
    <source>
        <tissue evidence="1">Whole body</tissue>
    </source>
</reference>
<dbReference type="Proteomes" id="UP001187531">
    <property type="component" value="Unassembled WGS sequence"/>
</dbReference>
<evidence type="ECO:0000313" key="2">
    <source>
        <dbReference type="Proteomes" id="UP001187531"/>
    </source>
</evidence>
<dbReference type="EMBL" id="JAVRJZ010000009">
    <property type="protein sequence ID" value="KAK2718845.1"/>
    <property type="molecule type" value="Genomic_DNA"/>
</dbReference>
<comment type="caution">
    <text evidence="1">The sequence shown here is derived from an EMBL/GenBank/DDBJ whole genome shotgun (WGS) entry which is preliminary data.</text>
</comment>
<keyword evidence="2" id="KW-1185">Reference proteome</keyword>
<evidence type="ECO:0000313" key="1">
    <source>
        <dbReference type="EMBL" id="KAK2718845.1"/>
    </source>
</evidence>
<sequence>MHLKYNVMSQCEITTKFNGFSTDPILLKAGFWVFLKSRHGGKLQSKRRRFVVRSITGGSRSLPYTSIYFKYWAVTTTYLDRALSISIKGIAVYKDSNICQKVLFVQVLANENHSQANQSYFETKKGEICGMLELIDFIYNLMDGEYLLGRGLIRCETRWVNPVVFAEEFAASIL</sequence>
<protein>
    <submittedName>
        <fullName evidence="1">Uncharacterized protein</fullName>
    </submittedName>
</protein>
<organism evidence="1 2">
    <name type="scientific">Artemia franciscana</name>
    <name type="common">Brine shrimp</name>
    <name type="synonym">Artemia sanfranciscana</name>
    <dbReference type="NCBI Taxonomy" id="6661"/>
    <lineage>
        <taxon>Eukaryota</taxon>
        <taxon>Metazoa</taxon>
        <taxon>Ecdysozoa</taxon>
        <taxon>Arthropoda</taxon>
        <taxon>Crustacea</taxon>
        <taxon>Branchiopoda</taxon>
        <taxon>Anostraca</taxon>
        <taxon>Artemiidae</taxon>
        <taxon>Artemia</taxon>
    </lineage>
</organism>